<dbReference type="EMBL" id="PYMH01000004">
    <property type="protein sequence ID" value="PSU33827.1"/>
    <property type="molecule type" value="Genomic_DNA"/>
</dbReference>
<dbReference type="AlphaFoldDB" id="A0A2T3IYX9"/>
<reference evidence="3 4" key="1">
    <citation type="submission" date="2018-03" db="EMBL/GenBank/DDBJ databases">
        <title>Whole genome sequencing of Histamine producing bacteria.</title>
        <authorList>
            <person name="Butler K."/>
        </authorList>
    </citation>
    <scope>NUCLEOTIDE SEQUENCE [LARGE SCALE GENOMIC DNA]</scope>
    <source>
        <strain evidence="3 4">JCM 13586</strain>
    </source>
</reference>
<dbReference type="PROSITE" id="PS51257">
    <property type="entry name" value="PROKAR_LIPOPROTEIN"/>
    <property type="match status" value="1"/>
</dbReference>
<accession>A0A2T3IYX9</accession>
<keyword evidence="4" id="KW-1185">Reference proteome</keyword>
<dbReference type="OrthoDB" id="5827526at2"/>
<dbReference type="SUPFAM" id="SSF63825">
    <property type="entry name" value="YWTD domain"/>
    <property type="match status" value="1"/>
</dbReference>
<evidence type="ECO:0000256" key="1">
    <source>
        <dbReference type="SAM" id="MobiDB-lite"/>
    </source>
</evidence>
<organism evidence="3 4">
    <name type="scientific">Photobacterium lutimaris</name>
    <dbReference type="NCBI Taxonomy" id="388278"/>
    <lineage>
        <taxon>Bacteria</taxon>
        <taxon>Pseudomonadati</taxon>
        <taxon>Pseudomonadota</taxon>
        <taxon>Gammaproteobacteria</taxon>
        <taxon>Vibrionales</taxon>
        <taxon>Vibrionaceae</taxon>
        <taxon>Photobacterium</taxon>
    </lineage>
</organism>
<evidence type="ECO:0000313" key="4">
    <source>
        <dbReference type="Proteomes" id="UP000241222"/>
    </source>
</evidence>
<feature type="chain" id="PRO_5015474909" description="CBM-cenC domain-containing protein" evidence="2">
    <location>
        <begin position="20"/>
        <end position="1145"/>
    </location>
</feature>
<comment type="caution">
    <text evidence="3">The sequence shown here is derived from an EMBL/GenBank/DDBJ whole genome shotgun (WGS) entry which is preliminary data.</text>
</comment>
<feature type="region of interest" description="Disordered" evidence="1">
    <location>
        <begin position="1057"/>
        <end position="1081"/>
    </location>
</feature>
<name>A0A2T3IYX9_9GAMM</name>
<evidence type="ECO:0000256" key="2">
    <source>
        <dbReference type="SAM" id="SignalP"/>
    </source>
</evidence>
<dbReference type="Proteomes" id="UP000241222">
    <property type="component" value="Unassembled WGS sequence"/>
</dbReference>
<dbReference type="Gene3D" id="2.60.120.260">
    <property type="entry name" value="Galactose-binding domain-like"/>
    <property type="match status" value="1"/>
</dbReference>
<proteinExistence type="predicted"/>
<protein>
    <recommendedName>
        <fullName evidence="5">CBM-cenC domain-containing protein</fullName>
    </recommendedName>
</protein>
<keyword evidence="2" id="KW-0732">Signal</keyword>
<evidence type="ECO:0008006" key="5">
    <source>
        <dbReference type="Google" id="ProtNLM"/>
    </source>
</evidence>
<evidence type="ECO:0000313" key="3">
    <source>
        <dbReference type="EMBL" id="PSU33827.1"/>
    </source>
</evidence>
<gene>
    <name evidence="3" type="ORF">C9I99_10670</name>
</gene>
<dbReference type="RefSeq" id="WP_107348874.1">
    <property type="nucleotide sequence ID" value="NZ_PYMH01000004.1"/>
</dbReference>
<feature type="signal peptide" evidence="2">
    <location>
        <begin position="1"/>
        <end position="19"/>
    </location>
</feature>
<sequence>MKIKVTNNYKKLFSVSLLAASIAGCGGGGSGGGDSSNGKPGTLPPAEEWPSPDVSINSWSFNGGSSQSVATAKVSGSYAVADPAGLNIEIRDVHQALKHRIEAADIVDLLPDMNLNHDNALCGMTLTPSGRFLYFAVCDSEAGQRDDAIVAYNTNTESLTVFHRLSLQKKGASHLARVGMNYFSSKLFVGGDSAVYRIDADRNAAFEVDQHDRQLAVDKVAVTGAVQDIAIDMEAGNVYLQTASSVYKLPHQSQSTQRIFQQDNLTGIAFSRVFGNAEAAGLYISLDYDDRTGLLFSPIEQVRSRGELSPSPYLLSETQWHDFSLTADGQMLFADDSAYMLRDNSDERLSFDEWTRDELMQYVAAVKGLTASDMSGNFASPEGFLHRKLEHSNPNTSPIADNVGWALYLLMVADQVEHDPEIEQYVELLIKRHAGLHEDGKGGVKSVDGHFVRNYNSDGTINASNPQYQVYISMKFLPAAIKAAEMYPDNDNIVRYAKYLQQVFQRSGDVVRAEQRITWDSDDFGPVRLNRLMSNETWLYGDIAAAQDPIATRNYGKFTYERENFRYDYELLDQPVIKSSHSAFIIMGGPLILDHHFHGKSWAEQNNNYYALTQSETDELGFTYFAGFSAGHSPNSNGNYYNDGPTDHPDDFIHFPAVSGFGQLGKTDAVIGAYMAYRDGRRQTMRSAGDQDSHLLMRWSAHMPNYNKMSVGIADFWYGAIGLAETIQPGVVQKFRNTFYRPEVQIGFNEQGRQQVLYSTMTPRLITGIRSDGTTEEFGYHRSPFIVPTGEVFADFDVVDPQGDWVELDDLVGIHNITAPLDERKVIFKNPNFDQEVDVGWQTQSGNAMRGGSIYGNGATLTSNTTLAQAVHLPYGTEGSEYRVSTYIEPQGQAGKARLRLSWSSTGNAADIDISSRVESSNVFGNWANRVVSLAVQQPKGANYLHIEYLTEGNGHFVFGNTGLQSFGAKQAFTNGDFEQGSSDWLLSSHVAITDNANEVMQGSKSLKFDLSGGVTSWQSAERRIDISNDPVGTRYLVRFDVGQRELADAKFEIKFDIDDPQSPPNSDSKPTSDWRDVGFIDNDTPEEVTVTARKRPGETALNLVFRMKQNNNSAERGYVILDNVRVYQQKLLDDNYCNYGRQCY</sequence>
<feature type="region of interest" description="Disordered" evidence="1">
    <location>
        <begin position="29"/>
        <end position="49"/>
    </location>
</feature>